<proteinExistence type="predicted"/>
<evidence type="ECO:0000256" key="1">
    <source>
        <dbReference type="SAM" id="SignalP"/>
    </source>
</evidence>
<accession>A0A0G3WID8</accession>
<name>A0A0G3WID8_9BACT</name>
<feature type="chain" id="PRO_5005186037" evidence="1">
    <location>
        <begin position="24"/>
        <end position="227"/>
    </location>
</feature>
<dbReference type="Proteomes" id="UP000035337">
    <property type="component" value="Chromosome"/>
</dbReference>
<dbReference type="EMBL" id="CP009498">
    <property type="protein sequence ID" value="AKL98058.1"/>
    <property type="molecule type" value="Genomic_DNA"/>
</dbReference>
<dbReference type="STRING" id="1408281.Epro_0679"/>
<gene>
    <name evidence="2" type="ORF">Epro_0679</name>
</gene>
<protein>
    <submittedName>
        <fullName evidence="2">Uncharacterized protein</fullName>
    </submittedName>
</protein>
<feature type="signal peptide" evidence="1">
    <location>
        <begin position="1"/>
        <end position="23"/>
    </location>
</feature>
<keyword evidence="3" id="KW-1185">Reference proteome</keyword>
<keyword evidence="1" id="KW-0732">Signal</keyword>
<sequence>MRKILSFAAAALIAIAASSAAFAISGVGFSTQTARVSFTSAGDFIWDVSLVNANLSAATQITWTGVTPGITNWKNADQFVKVNSTMTDARAKIRIYSDNKNAAVPFKYTGPLTTNIGGLVGSSTTVQPPLPVGWSVQDTTSTQLVNPEAQTLGVYLLDRSNSDFDTAANKIYSYGFSSSGVRWGGDPTSDVGGSPSGIHYITISSKFTGASTPNTYGTNIIFQGLLE</sequence>
<evidence type="ECO:0000313" key="2">
    <source>
        <dbReference type="EMBL" id="AKL98058.1"/>
    </source>
</evidence>
<reference evidence="2 3" key="1">
    <citation type="submission" date="2014-09" db="EMBL/GenBank/DDBJ databases">
        <title>Complete genome sequence of Endomicrobium proavitum.</title>
        <authorList>
            <person name="Zheng H."/>
        </authorList>
    </citation>
    <scope>NUCLEOTIDE SEQUENCE [LARGE SCALE GENOMIC DNA]</scope>
    <source>
        <strain evidence="2 3">Rsa215</strain>
    </source>
</reference>
<evidence type="ECO:0000313" key="3">
    <source>
        <dbReference type="Proteomes" id="UP000035337"/>
    </source>
</evidence>
<organism evidence="2 3">
    <name type="scientific">Endomicrobium proavitum</name>
    <dbReference type="NCBI Taxonomy" id="1408281"/>
    <lineage>
        <taxon>Bacteria</taxon>
        <taxon>Pseudomonadati</taxon>
        <taxon>Elusimicrobiota</taxon>
        <taxon>Endomicrobiia</taxon>
        <taxon>Endomicrobiales</taxon>
        <taxon>Endomicrobiaceae</taxon>
        <taxon>Endomicrobium</taxon>
    </lineage>
</organism>
<dbReference type="AlphaFoldDB" id="A0A0G3WID8"/>
<dbReference type="KEGG" id="epo:Epro_0679"/>
<dbReference type="RefSeq" id="WP_052570606.1">
    <property type="nucleotide sequence ID" value="NZ_CP009498.1"/>
</dbReference>